<protein>
    <submittedName>
        <fullName evidence="1">Uncharacterized protein</fullName>
    </submittedName>
</protein>
<gene>
    <name evidence="1" type="ORF">DEO72_LG3g3257</name>
</gene>
<evidence type="ECO:0000313" key="2">
    <source>
        <dbReference type="Proteomes" id="UP000501690"/>
    </source>
</evidence>
<dbReference type="EMBL" id="CP039347">
    <property type="protein sequence ID" value="QCD88707.1"/>
    <property type="molecule type" value="Genomic_DNA"/>
</dbReference>
<proteinExistence type="predicted"/>
<keyword evidence="2" id="KW-1185">Reference proteome</keyword>
<dbReference type="AlphaFoldDB" id="A0A4D6LJF9"/>
<dbReference type="Proteomes" id="UP000501690">
    <property type="component" value="Linkage Group LG3"/>
</dbReference>
<organism evidence="1 2">
    <name type="scientific">Vigna unguiculata</name>
    <name type="common">Cowpea</name>
    <dbReference type="NCBI Taxonomy" id="3917"/>
    <lineage>
        <taxon>Eukaryota</taxon>
        <taxon>Viridiplantae</taxon>
        <taxon>Streptophyta</taxon>
        <taxon>Embryophyta</taxon>
        <taxon>Tracheophyta</taxon>
        <taxon>Spermatophyta</taxon>
        <taxon>Magnoliopsida</taxon>
        <taxon>eudicotyledons</taxon>
        <taxon>Gunneridae</taxon>
        <taxon>Pentapetalae</taxon>
        <taxon>rosids</taxon>
        <taxon>fabids</taxon>
        <taxon>Fabales</taxon>
        <taxon>Fabaceae</taxon>
        <taxon>Papilionoideae</taxon>
        <taxon>50 kb inversion clade</taxon>
        <taxon>NPAAA clade</taxon>
        <taxon>indigoferoid/millettioid clade</taxon>
        <taxon>Phaseoleae</taxon>
        <taxon>Vigna</taxon>
    </lineage>
</organism>
<name>A0A4D6LJF9_VIGUN</name>
<sequence length="54" mass="6284">MGKLVSWAAKSRSSKKHEVYQKKGMIANFKLPRELNADWERCGKDLLTILRGFF</sequence>
<evidence type="ECO:0000313" key="1">
    <source>
        <dbReference type="EMBL" id="QCD88707.1"/>
    </source>
</evidence>
<accession>A0A4D6LJF9</accession>
<reference evidence="1 2" key="1">
    <citation type="submission" date="2019-04" db="EMBL/GenBank/DDBJ databases">
        <title>An improved genome assembly and genetic linkage map for asparagus bean, Vigna unguiculata ssp. sesquipedialis.</title>
        <authorList>
            <person name="Xia Q."/>
            <person name="Zhang R."/>
            <person name="Dong Y."/>
        </authorList>
    </citation>
    <scope>NUCLEOTIDE SEQUENCE [LARGE SCALE GENOMIC DNA]</scope>
    <source>
        <tissue evidence="1">Leaf</tissue>
    </source>
</reference>